<dbReference type="Proteomes" id="UP000092460">
    <property type="component" value="Unassembled WGS sequence"/>
</dbReference>
<name>A0A1B0BD12_9MUSC</name>
<dbReference type="EnsemblMetazoa" id="GPPI026148-RA">
    <property type="protein sequence ID" value="GPPI026148-PA"/>
    <property type="gene ID" value="GPPI026148"/>
</dbReference>
<reference evidence="1" key="2">
    <citation type="submission" date="2020-05" db="UniProtKB">
        <authorList>
            <consortium name="EnsemblMetazoa"/>
        </authorList>
    </citation>
    <scope>IDENTIFICATION</scope>
    <source>
        <strain evidence="1">IAEA</strain>
    </source>
</reference>
<dbReference type="VEuPathDB" id="VectorBase:GPPI026148"/>
<reference evidence="2" key="1">
    <citation type="submission" date="2015-01" db="EMBL/GenBank/DDBJ databases">
        <authorList>
            <person name="Aksoy S."/>
            <person name="Warren W."/>
            <person name="Wilson R.K."/>
        </authorList>
    </citation>
    <scope>NUCLEOTIDE SEQUENCE [LARGE SCALE GENOMIC DNA]</scope>
    <source>
        <strain evidence="2">IAEA</strain>
    </source>
</reference>
<protein>
    <submittedName>
        <fullName evidence="1">Uncharacterized protein</fullName>
    </submittedName>
</protein>
<accession>A0A1B0BD12</accession>
<proteinExistence type="predicted"/>
<keyword evidence="2" id="KW-1185">Reference proteome</keyword>
<dbReference type="EMBL" id="JXJN01012220">
    <property type="status" value="NOT_ANNOTATED_CDS"/>
    <property type="molecule type" value="Genomic_DNA"/>
</dbReference>
<organism evidence="1 2">
    <name type="scientific">Glossina palpalis gambiensis</name>
    <dbReference type="NCBI Taxonomy" id="67801"/>
    <lineage>
        <taxon>Eukaryota</taxon>
        <taxon>Metazoa</taxon>
        <taxon>Ecdysozoa</taxon>
        <taxon>Arthropoda</taxon>
        <taxon>Hexapoda</taxon>
        <taxon>Insecta</taxon>
        <taxon>Pterygota</taxon>
        <taxon>Neoptera</taxon>
        <taxon>Endopterygota</taxon>
        <taxon>Diptera</taxon>
        <taxon>Brachycera</taxon>
        <taxon>Muscomorpha</taxon>
        <taxon>Hippoboscoidea</taxon>
        <taxon>Glossinidae</taxon>
        <taxon>Glossina</taxon>
    </lineage>
</organism>
<dbReference type="AlphaFoldDB" id="A0A1B0BD12"/>
<sequence>MLTVPKTTKTTITTTIITTTITKTIEITATSYIAIKYGQILISPQMQKSIVIILLLILRHRMACQCQLDVRNIFSHNNKKKAEPLELHEWHRTAYGSGGNVAVMLLSHGRQFMVVTLALRHISKHKATENQ</sequence>
<evidence type="ECO:0000313" key="1">
    <source>
        <dbReference type="EnsemblMetazoa" id="GPPI026148-PA"/>
    </source>
</evidence>
<evidence type="ECO:0000313" key="2">
    <source>
        <dbReference type="Proteomes" id="UP000092460"/>
    </source>
</evidence>